<dbReference type="Proteomes" id="UP001519287">
    <property type="component" value="Unassembled WGS sequence"/>
</dbReference>
<accession>A0ABS4IX19</accession>
<dbReference type="EMBL" id="JAGGLB010000012">
    <property type="protein sequence ID" value="MBP1992137.1"/>
    <property type="molecule type" value="Genomic_DNA"/>
</dbReference>
<dbReference type="InterPro" id="IPR036237">
    <property type="entry name" value="Xyl_isomerase-like_sf"/>
</dbReference>
<protein>
    <recommendedName>
        <fullName evidence="3">Sugar phosphate isomerase/epimerase</fullName>
    </recommendedName>
</protein>
<organism evidence="1 2">
    <name type="scientific">Paenibacillus eucommiae</name>
    <dbReference type="NCBI Taxonomy" id="1355755"/>
    <lineage>
        <taxon>Bacteria</taxon>
        <taxon>Bacillati</taxon>
        <taxon>Bacillota</taxon>
        <taxon>Bacilli</taxon>
        <taxon>Bacillales</taxon>
        <taxon>Paenibacillaceae</taxon>
        <taxon>Paenibacillus</taxon>
    </lineage>
</organism>
<evidence type="ECO:0000313" key="1">
    <source>
        <dbReference type="EMBL" id="MBP1992137.1"/>
    </source>
</evidence>
<reference evidence="1 2" key="1">
    <citation type="submission" date="2021-03" db="EMBL/GenBank/DDBJ databases">
        <title>Genomic Encyclopedia of Type Strains, Phase IV (KMG-IV): sequencing the most valuable type-strain genomes for metagenomic binning, comparative biology and taxonomic classification.</title>
        <authorList>
            <person name="Goeker M."/>
        </authorList>
    </citation>
    <scope>NUCLEOTIDE SEQUENCE [LARGE SCALE GENOMIC DNA]</scope>
    <source>
        <strain evidence="1 2">DSM 26048</strain>
    </source>
</reference>
<keyword evidence="2" id="KW-1185">Reference proteome</keyword>
<gene>
    <name evidence="1" type="ORF">J2Z66_003745</name>
</gene>
<name>A0ABS4IX19_9BACL</name>
<dbReference type="SUPFAM" id="SSF51658">
    <property type="entry name" value="Xylose isomerase-like"/>
    <property type="match status" value="1"/>
</dbReference>
<proteinExistence type="predicted"/>
<evidence type="ECO:0000313" key="2">
    <source>
        <dbReference type="Proteomes" id="UP001519287"/>
    </source>
</evidence>
<comment type="caution">
    <text evidence="1">The sequence shown here is derived from an EMBL/GenBank/DDBJ whole genome shotgun (WGS) entry which is preliminary data.</text>
</comment>
<evidence type="ECO:0008006" key="3">
    <source>
        <dbReference type="Google" id="ProtNLM"/>
    </source>
</evidence>
<dbReference type="RefSeq" id="WP_209972847.1">
    <property type="nucleotide sequence ID" value="NZ_JAGGLB010000012.1"/>
</dbReference>
<dbReference type="Gene3D" id="3.20.20.150">
    <property type="entry name" value="Divalent-metal-dependent TIM barrel enzymes"/>
    <property type="match status" value="1"/>
</dbReference>
<sequence>MSNYVNNNGLSSKSLHAPRVEFQQSWWAMRGIGRNNREWSMEEKFEHIAAAGFTGILGRLPEPEQAGLWRRKLDEFRFGFGVEAFPESRGQFADFVRQAKDFGADYISAQVANSFVTGLDATSLLNGLMEEAALADIPFFVETHRGRITQDLLRTTEYVQQLPSLHLTIDLSHYVLTGEIWRDVENIDPWFEPLLERTACIHGRISNGQQIQVDIGAGVGVGADADHPMTTHFARWWEKAMRLWLAKAKAGDILPFVCELGPEPYAIPAIHQNRWEQSLVVQQLAQRIWNKVSGSDGQ</sequence>